<reference evidence="1 2" key="1">
    <citation type="journal article" date="2018" name="PLoS Pathog.">
        <title>Evolution of structural diversity of trichothecenes, a family of toxins produced by plant pathogenic and entomopathogenic fungi.</title>
        <authorList>
            <person name="Proctor R.H."/>
            <person name="McCormick S.P."/>
            <person name="Kim H.S."/>
            <person name="Cardoza R.E."/>
            <person name="Stanley A.M."/>
            <person name="Lindo L."/>
            <person name="Kelly A."/>
            <person name="Brown D.W."/>
            <person name="Lee T."/>
            <person name="Vaughan M.M."/>
            <person name="Alexander N.J."/>
            <person name="Busman M."/>
            <person name="Gutierrez S."/>
        </authorList>
    </citation>
    <scope>NUCLEOTIDE SEQUENCE [LARGE SCALE GENOMIC DNA]</scope>
    <source>
        <strain evidence="1 2">NRRL 20695</strain>
    </source>
</reference>
<gene>
    <name evidence="1" type="ORF">FLONG3_2443</name>
</gene>
<proteinExistence type="predicted"/>
<accession>A0A395T3W4</accession>
<protein>
    <submittedName>
        <fullName evidence="1">Uncharacterized protein</fullName>
    </submittedName>
</protein>
<name>A0A395T3W4_9HYPO</name>
<dbReference type="EMBL" id="PXOG01000047">
    <property type="protein sequence ID" value="RGP79388.1"/>
    <property type="molecule type" value="Genomic_DNA"/>
</dbReference>
<sequence>MAYSASDPFSKLPAELRLHVIMSANCMRTISRLIRASPFMLQLYLAHKRYIQRNVMDYDDAMMQDAMAVILIPRLCQTSKEVPDEKTIIRARKVLQDWSLGQLPHPTIFDHVTIQLRELHNRILVFAEDYFSKATASFPPRDYCCLPQVQPLSANEYLMFKGVEVAPRFNFADLSASEKKRIIQAFLRHELMCRASILFPDPFSPEATRLTSTEKMPVRLTSHCEIEGINCVGSYYCSLYGAIFAQCSDSQLPSSPGATSSDGTSLGTDLVFPDTFLFDGNTYAHEVGLLVDSWWEGNYTPGSYPDFTHWFSLLGLDRLTDFLGYDMAKEDGREALKLHIQDIWYDCHDHDLGSWAIPQCTIFKRPFRDMIGHDSPMYGKLKEPVGPTLKFLIARQRAWALLDDTRLYPQETYERPNLPSRSFLKEKCIEIFNDVQHWFWLDVPSLAQCWRRIELSYEERKRAGFCDAPFAGASRWNPASN</sequence>
<dbReference type="AlphaFoldDB" id="A0A395T3W4"/>
<evidence type="ECO:0000313" key="1">
    <source>
        <dbReference type="EMBL" id="RGP79388.1"/>
    </source>
</evidence>
<dbReference type="Proteomes" id="UP000266234">
    <property type="component" value="Unassembled WGS sequence"/>
</dbReference>
<keyword evidence="2" id="KW-1185">Reference proteome</keyword>
<comment type="caution">
    <text evidence="1">The sequence shown here is derived from an EMBL/GenBank/DDBJ whole genome shotgun (WGS) entry which is preliminary data.</text>
</comment>
<organism evidence="1 2">
    <name type="scientific">Fusarium longipes</name>
    <dbReference type="NCBI Taxonomy" id="694270"/>
    <lineage>
        <taxon>Eukaryota</taxon>
        <taxon>Fungi</taxon>
        <taxon>Dikarya</taxon>
        <taxon>Ascomycota</taxon>
        <taxon>Pezizomycotina</taxon>
        <taxon>Sordariomycetes</taxon>
        <taxon>Hypocreomycetidae</taxon>
        <taxon>Hypocreales</taxon>
        <taxon>Nectriaceae</taxon>
        <taxon>Fusarium</taxon>
    </lineage>
</organism>
<evidence type="ECO:0000313" key="2">
    <source>
        <dbReference type="Proteomes" id="UP000266234"/>
    </source>
</evidence>
<dbReference type="OrthoDB" id="4636359at2759"/>